<keyword evidence="6 9" id="KW-0822">Tryptophan biosynthesis</keyword>
<evidence type="ECO:0000259" key="10">
    <source>
        <dbReference type="Pfam" id="PF00697"/>
    </source>
</evidence>
<evidence type="ECO:0000256" key="9">
    <source>
        <dbReference type="HAMAP-Rule" id="MF_00135"/>
    </source>
</evidence>
<proteinExistence type="inferred from homology"/>
<comment type="pathway">
    <text evidence="2 9">Amino-acid biosynthesis; L-tryptophan biosynthesis; L-tryptophan from chorismate: step 3/5.</text>
</comment>
<evidence type="ECO:0000256" key="3">
    <source>
        <dbReference type="ARBA" id="ARBA00012572"/>
    </source>
</evidence>
<dbReference type="Proteomes" id="UP000237749">
    <property type="component" value="Unassembled WGS sequence"/>
</dbReference>
<dbReference type="GO" id="GO:0004640">
    <property type="term" value="F:phosphoribosylanthranilate isomerase activity"/>
    <property type="evidence" value="ECO:0007669"/>
    <property type="project" value="UniProtKB-UniRule"/>
</dbReference>
<keyword evidence="8 9" id="KW-0413">Isomerase</keyword>
<comment type="similarity">
    <text evidence="9">Belongs to the TrpF family.</text>
</comment>
<evidence type="ECO:0000313" key="11">
    <source>
        <dbReference type="EMBL" id="PPK78768.1"/>
    </source>
</evidence>
<dbReference type="SUPFAM" id="SSF51366">
    <property type="entry name" value="Ribulose-phoshate binding barrel"/>
    <property type="match status" value="1"/>
</dbReference>
<dbReference type="AlphaFoldDB" id="A0A2S6HN21"/>
<dbReference type="UniPathway" id="UPA00035">
    <property type="reaction ID" value="UER00042"/>
</dbReference>
<dbReference type="EMBL" id="PTJA01000013">
    <property type="protein sequence ID" value="PPK78768.1"/>
    <property type="molecule type" value="Genomic_DNA"/>
</dbReference>
<dbReference type="OrthoDB" id="9786954at2"/>
<sequence>MVYAEKKIKICGLTGKEDVLALNCYKPDYAGFVFAPGKRQLTHRQAELLRNDLLPEIPAVGVFVNNPADEIISLVKSDIIQLIQLHGDESEAEILELKDKLDRPVPIIKAIRVQSAEEILEAETLSADYLLLDSYVKGIQGGSGTSFDWTMIPPIKKPWFLAGGVGMANIEAALKTEAFCLDISSLVETEGRKDPEKIKEIIQTVRSVKSCQKEDLDSTADNLSPKR</sequence>
<dbReference type="InterPro" id="IPR013785">
    <property type="entry name" value="Aldolase_TIM"/>
</dbReference>
<dbReference type="GO" id="GO:0000162">
    <property type="term" value="P:L-tryptophan biosynthetic process"/>
    <property type="evidence" value="ECO:0007669"/>
    <property type="project" value="UniProtKB-UniRule"/>
</dbReference>
<evidence type="ECO:0000256" key="1">
    <source>
        <dbReference type="ARBA" id="ARBA00001164"/>
    </source>
</evidence>
<organism evidence="11 12">
    <name type="scientific">Lacrimispora xylanisolvens</name>
    <dbReference type="NCBI Taxonomy" id="384636"/>
    <lineage>
        <taxon>Bacteria</taxon>
        <taxon>Bacillati</taxon>
        <taxon>Bacillota</taxon>
        <taxon>Clostridia</taxon>
        <taxon>Lachnospirales</taxon>
        <taxon>Lachnospiraceae</taxon>
        <taxon>Lacrimispora</taxon>
    </lineage>
</organism>
<evidence type="ECO:0000313" key="12">
    <source>
        <dbReference type="Proteomes" id="UP000237749"/>
    </source>
</evidence>
<dbReference type="PANTHER" id="PTHR42894:SF1">
    <property type="entry name" value="N-(5'-PHOSPHORIBOSYL)ANTHRANILATE ISOMERASE"/>
    <property type="match status" value="1"/>
</dbReference>
<evidence type="ECO:0000256" key="6">
    <source>
        <dbReference type="ARBA" id="ARBA00022822"/>
    </source>
</evidence>
<dbReference type="RefSeq" id="WP_104438843.1">
    <property type="nucleotide sequence ID" value="NZ_PTJA01000013.1"/>
</dbReference>
<dbReference type="InterPro" id="IPR001240">
    <property type="entry name" value="PRAI_dom"/>
</dbReference>
<evidence type="ECO:0000256" key="2">
    <source>
        <dbReference type="ARBA" id="ARBA00004664"/>
    </source>
</evidence>
<gene>
    <name evidence="9" type="primary">trpF</name>
    <name evidence="11" type="ORF">BXY41_11399</name>
</gene>
<name>A0A2S6HN21_9FIRM</name>
<dbReference type="Pfam" id="PF00697">
    <property type="entry name" value="PRAI"/>
    <property type="match status" value="1"/>
</dbReference>
<feature type="domain" description="N-(5'phosphoribosyl) anthranilate isomerase (PRAI)" evidence="10">
    <location>
        <begin position="8"/>
        <end position="203"/>
    </location>
</feature>
<dbReference type="InterPro" id="IPR011060">
    <property type="entry name" value="RibuloseP-bd_barrel"/>
</dbReference>
<evidence type="ECO:0000256" key="7">
    <source>
        <dbReference type="ARBA" id="ARBA00023141"/>
    </source>
</evidence>
<dbReference type="EC" id="5.3.1.24" evidence="3 9"/>
<reference evidence="11 12" key="1">
    <citation type="submission" date="2018-02" db="EMBL/GenBank/DDBJ databases">
        <title>Genomic Encyclopedia of Archaeal and Bacterial Type Strains, Phase II (KMG-II): from individual species to whole genera.</title>
        <authorList>
            <person name="Goeker M."/>
        </authorList>
    </citation>
    <scope>NUCLEOTIDE SEQUENCE [LARGE SCALE GENOMIC DNA]</scope>
    <source>
        <strain evidence="11 12">DSM 3808</strain>
    </source>
</reference>
<comment type="catalytic activity">
    <reaction evidence="1 9">
        <text>N-(5-phospho-beta-D-ribosyl)anthranilate = 1-(2-carboxyphenylamino)-1-deoxy-D-ribulose 5-phosphate</text>
        <dbReference type="Rhea" id="RHEA:21540"/>
        <dbReference type="ChEBI" id="CHEBI:18277"/>
        <dbReference type="ChEBI" id="CHEBI:58613"/>
        <dbReference type="EC" id="5.3.1.24"/>
    </reaction>
</comment>
<comment type="caution">
    <text evidence="11">The sequence shown here is derived from an EMBL/GenBank/DDBJ whole genome shotgun (WGS) entry which is preliminary data.</text>
</comment>
<accession>A0A2S6HN21</accession>
<dbReference type="CDD" id="cd00405">
    <property type="entry name" value="PRAI"/>
    <property type="match status" value="1"/>
</dbReference>
<dbReference type="Gene3D" id="3.20.20.70">
    <property type="entry name" value="Aldolase class I"/>
    <property type="match status" value="1"/>
</dbReference>
<dbReference type="PANTHER" id="PTHR42894">
    <property type="entry name" value="N-(5'-PHOSPHORIBOSYL)ANTHRANILATE ISOMERASE"/>
    <property type="match status" value="1"/>
</dbReference>
<evidence type="ECO:0000256" key="8">
    <source>
        <dbReference type="ARBA" id="ARBA00023235"/>
    </source>
</evidence>
<dbReference type="InterPro" id="IPR044643">
    <property type="entry name" value="TrpF_fam"/>
</dbReference>
<keyword evidence="5 9" id="KW-0028">Amino-acid biosynthesis</keyword>
<keyword evidence="12" id="KW-1185">Reference proteome</keyword>
<keyword evidence="7 9" id="KW-0057">Aromatic amino acid biosynthesis</keyword>
<protein>
    <recommendedName>
        <fullName evidence="4 9">N-(5'-phosphoribosyl)anthranilate isomerase</fullName>
        <shortName evidence="9">PRAI</shortName>
        <ecNumber evidence="3 9">5.3.1.24</ecNumber>
    </recommendedName>
</protein>
<dbReference type="HAMAP" id="MF_00135">
    <property type="entry name" value="PRAI"/>
    <property type="match status" value="1"/>
</dbReference>
<evidence type="ECO:0000256" key="5">
    <source>
        <dbReference type="ARBA" id="ARBA00022605"/>
    </source>
</evidence>
<evidence type="ECO:0000256" key="4">
    <source>
        <dbReference type="ARBA" id="ARBA00022272"/>
    </source>
</evidence>